<reference evidence="1 2" key="1">
    <citation type="submission" date="2024-05" db="EMBL/GenBank/DDBJ databases">
        <title>A draft genome resource for the thread blight pathogen Marasmius tenuissimus strain MS-2.</title>
        <authorList>
            <person name="Yulfo-Soto G.E."/>
            <person name="Baruah I.K."/>
            <person name="Amoako-Attah I."/>
            <person name="Bukari Y."/>
            <person name="Meinhardt L.W."/>
            <person name="Bailey B.A."/>
            <person name="Cohen S.P."/>
        </authorList>
    </citation>
    <scope>NUCLEOTIDE SEQUENCE [LARGE SCALE GENOMIC DNA]</scope>
    <source>
        <strain evidence="1 2">MS-2</strain>
    </source>
</reference>
<dbReference type="EMBL" id="JBBXMP010000975">
    <property type="protein sequence ID" value="KAL0056769.1"/>
    <property type="molecule type" value="Genomic_DNA"/>
</dbReference>
<dbReference type="Proteomes" id="UP001437256">
    <property type="component" value="Unassembled WGS sequence"/>
</dbReference>
<gene>
    <name evidence="1" type="ORF">AAF712_016622</name>
</gene>
<protein>
    <submittedName>
        <fullName evidence="1">Uncharacterized protein</fullName>
    </submittedName>
</protein>
<evidence type="ECO:0000313" key="2">
    <source>
        <dbReference type="Proteomes" id="UP001437256"/>
    </source>
</evidence>
<sequence>GLDIASDNEDLNFSDQTAETEFDAKEAFERAIADDLEFDGEFAHSVTHQDAPNPGLKLEGPGPIGLPVNAVQVEMIMKDTNTVHNAEQNCWRFPGARIQCSNLLWHAWLKENVIEGLHSKLDASIRRNASHERLKYLSIFAPHSESRVLSTRPHEGSRQYAELLIILPSQFMGGRIRCTYNGESKSFSTVRPNEVSTIVVGAYSNVTQNLGPIESGYLVCLHFELTCHKGFQIPRLPRLDEASKRLRLAFHSWREGLFEDYGYDLEDWDGEERDTHKFLLLLLKYEYSSSPVPFTAGSLQRCDRLLLSQVAPLAKAYDFDLHLGELAYTIDGTTTLKKRREKQHDCDCDSFSEDSDDEIDPEVLEMDEDNRNGGIYISEVFALNGMPMKACGIEILEDSDRERYCVNGDILDRERTIKFEKEDRSTGYLTWEWKRKVIIVSPSQIDLGFEPADIREYGCQVLSVSTSNHPVKEGWLANRLVDWV</sequence>
<evidence type="ECO:0000313" key="1">
    <source>
        <dbReference type="EMBL" id="KAL0056769.1"/>
    </source>
</evidence>
<comment type="caution">
    <text evidence="1">The sequence shown here is derived from an EMBL/GenBank/DDBJ whole genome shotgun (WGS) entry which is preliminary data.</text>
</comment>
<accession>A0ABR2Z709</accession>
<keyword evidence="2" id="KW-1185">Reference proteome</keyword>
<feature type="non-terminal residue" evidence="1">
    <location>
        <position position="1"/>
    </location>
</feature>
<proteinExistence type="predicted"/>
<name>A0ABR2Z709_9AGAR</name>
<organism evidence="1 2">
    <name type="scientific">Marasmius tenuissimus</name>
    <dbReference type="NCBI Taxonomy" id="585030"/>
    <lineage>
        <taxon>Eukaryota</taxon>
        <taxon>Fungi</taxon>
        <taxon>Dikarya</taxon>
        <taxon>Basidiomycota</taxon>
        <taxon>Agaricomycotina</taxon>
        <taxon>Agaricomycetes</taxon>
        <taxon>Agaricomycetidae</taxon>
        <taxon>Agaricales</taxon>
        <taxon>Marasmiineae</taxon>
        <taxon>Marasmiaceae</taxon>
        <taxon>Marasmius</taxon>
    </lineage>
</organism>